<evidence type="ECO:0000313" key="2">
    <source>
        <dbReference type="WBParaSite" id="ES5_v2.g19303.t1"/>
    </source>
</evidence>
<reference evidence="2" key="1">
    <citation type="submission" date="2022-11" db="UniProtKB">
        <authorList>
            <consortium name="WormBaseParasite"/>
        </authorList>
    </citation>
    <scope>IDENTIFICATION</scope>
</reference>
<name>A0AC34FPP4_9BILA</name>
<organism evidence="1 2">
    <name type="scientific">Panagrolaimus sp. ES5</name>
    <dbReference type="NCBI Taxonomy" id="591445"/>
    <lineage>
        <taxon>Eukaryota</taxon>
        <taxon>Metazoa</taxon>
        <taxon>Ecdysozoa</taxon>
        <taxon>Nematoda</taxon>
        <taxon>Chromadorea</taxon>
        <taxon>Rhabditida</taxon>
        <taxon>Tylenchina</taxon>
        <taxon>Panagrolaimomorpha</taxon>
        <taxon>Panagrolaimoidea</taxon>
        <taxon>Panagrolaimidae</taxon>
        <taxon>Panagrolaimus</taxon>
    </lineage>
</organism>
<sequence length="158" mass="17999">MIKSSFIIYALFVTISAFVLQKNFPKELAKVNDATATIANTNGTMFLIENISTPMVNPVELLKRTINESDVESVEDQFSFESSSFTDEDSFEKSEEFDEIKILPGFELTEDFSIDVDEDLEIEIDSDFCLKLVLVLDEPTKNKNETFSSEEEMKESDF</sequence>
<evidence type="ECO:0000313" key="1">
    <source>
        <dbReference type="Proteomes" id="UP000887579"/>
    </source>
</evidence>
<proteinExistence type="predicted"/>
<dbReference type="Proteomes" id="UP000887579">
    <property type="component" value="Unplaced"/>
</dbReference>
<protein>
    <submittedName>
        <fullName evidence="2">Uncharacterized protein</fullName>
    </submittedName>
</protein>
<accession>A0AC34FPP4</accession>
<dbReference type="WBParaSite" id="ES5_v2.g19303.t1">
    <property type="protein sequence ID" value="ES5_v2.g19303.t1"/>
    <property type="gene ID" value="ES5_v2.g19303"/>
</dbReference>